<keyword evidence="6 8" id="KW-1133">Transmembrane helix</keyword>
<evidence type="ECO:0000313" key="10">
    <source>
        <dbReference type="EMBL" id="ASV85183.1"/>
    </source>
</evidence>
<sequence length="413" mass="43159">MTSGLVRNAIILGLLSAIGPFAIDMYLPALPTIASDLHAETSAVQMSLLAFFLALALAQLFLGPLSDMIGRKLPLYGGLVLFSIGSIGSAFASDIDILVLFRFVQGIGAASGSVIPRAIVRDLHTGVDAARLMSLLMLVFSISPILAPLTGSVLISFFGWRSVFWAVFIAALIGIALIGSLLKETRGAEARLESNISSALSGYARLLKDRYFLGLVSIGGFGISAFFVYLANSSFVLIDHYGLTPSQYAIAFSVNAVSFFAASQLNGVLGARFGLRRVVKMAVTGFATSMVALLAVILLGYQSLYVMAAFLFVGYGFLGLVIPTTAVLALEDYGEIAGTASALMGTLQFVIGGLAIAVTSAVFDGSPLPMVAGIAACAVLAFIIAMIALSSKTQPAEIEVTETQVPETEPAIV</sequence>
<evidence type="ECO:0000313" key="12">
    <source>
        <dbReference type="Proteomes" id="UP000215256"/>
    </source>
</evidence>
<evidence type="ECO:0000256" key="7">
    <source>
        <dbReference type="ARBA" id="ARBA00023136"/>
    </source>
</evidence>
<protein>
    <recommendedName>
        <fullName evidence="8">Bcr/CflA family efflux transporter</fullName>
    </recommendedName>
</protein>
<name>A0A248UED7_9HYPH</name>
<comment type="subcellular location">
    <subcellularLocation>
        <location evidence="8">Cell inner membrane</location>
        <topology evidence="8">Multi-pass membrane protein</topology>
    </subcellularLocation>
    <subcellularLocation>
        <location evidence="1">Cell membrane</location>
        <topology evidence="1">Multi-pass membrane protein</topology>
    </subcellularLocation>
</comment>
<keyword evidence="5 8" id="KW-0812">Transmembrane</keyword>
<feature type="transmembrane region" description="Helical" evidence="8">
    <location>
        <begin position="163"/>
        <end position="182"/>
    </location>
</feature>
<proteinExistence type="inferred from homology"/>
<evidence type="ECO:0000256" key="2">
    <source>
        <dbReference type="ARBA" id="ARBA00006236"/>
    </source>
</evidence>
<evidence type="ECO:0000256" key="6">
    <source>
        <dbReference type="ARBA" id="ARBA00022989"/>
    </source>
</evidence>
<dbReference type="Proteomes" id="UP000327108">
    <property type="component" value="Unassembled WGS sequence"/>
</dbReference>
<feature type="transmembrane region" description="Helical" evidence="8">
    <location>
        <begin position="250"/>
        <end position="269"/>
    </location>
</feature>
<dbReference type="SUPFAM" id="SSF103473">
    <property type="entry name" value="MFS general substrate transporter"/>
    <property type="match status" value="1"/>
</dbReference>
<dbReference type="Gene3D" id="1.20.1720.10">
    <property type="entry name" value="Multidrug resistance protein D"/>
    <property type="match status" value="1"/>
</dbReference>
<dbReference type="RefSeq" id="WP_095447927.1">
    <property type="nucleotide sequence ID" value="NZ_CP022604.1"/>
</dbReference>
<feature type="transmembrane region" description="Helical" evidence="8">
    <location>
        <begin position="369"/>
        <end position="389"/>
    </location>
</feature>
<keyword evidence="13" id="KW-1185">Reference proteome</keyword>
<evidence type="ECO:0000313" key="13">
    <source>
        <dbReference type="Proteomes" id="UP000327108"/>
    </source>
</evidence>
<dbReference type="InterPro" id="IPR004812">
    <property type="entry name" value="Efflux_drug-R_Bcr/CmlA"/>
</dbReference>
<evidence type="ECO:0000259" key="9">
    <source>
        <dbReference type="PROSITE" id="PS50850"/>
    </source>
</evidence>
<dbReference type="OrthoDB" id="9800416at2"/>
<dbReference type="CDD" id="cd17320">
    <property type="entry name" value="MFS_MdfA_MDR_like"/>
    <property type="match status" value="1"/>
</dbReference>
<dbReference type="GO" id="GO:0005886">
    <property type="term" value="C:plasma membrane"/>
    <property type="evidence" value="ECO:0007669"/>
    <property type="project" value="UniProtKB-SubCell"/>
</dbReference>
<dbReference type="NCBIfam" id="TIGR00710">
    <property type="entry name" value="efflux_Bcr_CflA"/>
    <property type="match status" value="1"/>
</dbReference>
<dbReference type="Proteomes" id="UP000215256">
    <property type="component" value="Chromosome 1"/>
</dbReference>
<evidence type="ECO:0000256" key="5">
    <source>
        <dbReference type="ARBA" id="ARBA00022692"/>
    </source>
</evidence>
<dbReference type="InterPro" id="IPR050189">
    <property type="entry name" value="MFS_Efflux_Transporters"/>
</dbReference>
<feature type="transmembrane region" description="Helical" evidence="8">
    <location>
        <begin position="132"/>
        <end position="157"/>
    </location>
</feature>
<comment type="similarity">
    <text evidence="2 8">Belongs to the major facilitator superfamily. Bcr/CmlA family.</text>
</comment>
<dbReference type="PROSITE" id="PS50850">
    <property type="entry name" value="MFS"/>
    <property type="match status" value="1"/>
</dbReference>
<keyword evidence="8" id="KW-0997">Cell inner membrane</keyword>
<dbReference type="InterPro" id="IPR005829">
    <property type="entry name" value="Sugar_transporter_CS"/>
</dbReference>
<reference evidence="10 12" key="1">
    <citation type="submission" date="2017-07" db="EMBL/GenBank/DDBJ databases">
        <title>Phylogenetic study on the rhizospheric bacterium Ochrobactrum sp. A44.</title>
        <authorList>
            <person name="Krzyzanowska D.M."/>
            <person name="Ossowicki A."/>
            <person name="Rajewska M."/>
            <person name="Maciag T."/>
            <person name="Kaczynski Z."/>
            <person name="Czerwicka M."/>
            <person name="Jafra S."/>
        </authorList>
    </citation>
    <scope>NUCLEOTIDE SEQUENCE [LARGE SCALE GENOMIC DNA]</scope>
    <source>
        <strain evidence="10 12">A44</strain>
    </source>
</reference>
<feature type="domain" description="Major facilitator superfamily (MFS) profile" evidence="9">
    <location>
        <begin position="5"/>
        <end position="393"/>
    </location>
</feature>
<dbReference type="Pfam" id="PF07690">
    <property type="entry name" value="MFS_1"/>
    <property type="match status" value="1"/>
</dbReference>
<evidence type="ECO:0000313" key="11">
    <source>
        <dbReference type="EMBL" id="KAA9367693.1"/>
    </source>
</evidence>
<feature type="transmembrane region" description="Helical" evidence="8">
    <location>
        <begin position="211"/>
        <end position="230"/>
    </location>
</feature>
<dbReference type="PROSITE" id="PS00216">
    <property type="entry name" value="SUGAR_TRANSPORT_1"/>
    <property type="match status" value="1"/>
</dbReference>
<dbReference type="EMBL" id="CP022604">
    <property type="protein sequence ID" value="ASV85183.1"/>
    <property type="molecule type" value="Genomic_DNA"/>
</dbReference>
<gene>
    <name evidence="10" type="ORF">CES85_1538</name>
    <name evidence="11" type="ORF">F3W84_12665</name>
</gene>
<dbReference type="AlphaFoldDB" id="A0A248UED7"/>
<feature type="transmembrane region" description="Helical" evidence="8">
    <location>
        <begin position="281"/>
        <end position="301"/>
    </location>
</feature>
<evidence type="ECO:0000256" key="1">
    <source>
        <dbReference type="ARBA" id="ARBA00004651"/>
    </source>
</evidence>
<keyword evidence="4" id="KW-1003">Cell membrane</keyword>
<feature type="transmembrane region" description="Helical" evidence="8">
    <location>
        <begin position="74"/>
        <end position="93"/>
    </location>
</feature>
<dbReference type="InterPro" id="IPR011701">
    <property type="entry name" value="MFS"/>
</dbReference>
<dbReference type="GO" id="GO:0042910">
    <property type="term" value="F:xenobiotic transmembrane transporter activity"/>
    <property type="evidence" value="ECO:0007669"/>
    <property type="project" value="InterPro"/>
</dbReference>
<dbReference type="InterPro" id="IPR020846">
    <property type="entry name" value="MFS_dom"/>
</dbReference>
<dbReference type="EMBL" id="VYXQ01000011">
    <property type="protein sequence ID" value="KAA9367693.1"/>
    <property type="molecule type" value="Genomic_DNA"/>
</dbReference>
<evidence type="ECO:0000256" key="3">
    <source>
        <dbReference type="ARBA" id="ARBA00022448"/>
    </source>
</evidence>
<feature type="transmembrane region" description="Helical" evidence="8">
    <location>
        <begin position="99"/>
        <end position="120"/>
    </location>
</feature>
<feature type="transmembrane region" description="Helical" evidence="8">
    <location>
        <begin position="307"/>
        <end position="330"/>
    </location>
</feature>
<evidence type="ECO:0000256" key="4">
    <source>
        <dbReference type="ARBA" id="ARBA00022475"/>
    </source>
</evidence>
<dbReference type="FunFam" id="1.20.1720.10:FF:000005">
    <property type="entry name" value="Bcr/CflA family efflux transporter"/>
    <property type="match status" value="1"/>
</dbReference>
<feature type="transmembrane region" description="Helical" evidence="8">
    <location>
        <begin position="43"/>
        <end position="62"/>
    </location>
</feature>
<dbReference type="PANTHER" id="PTHR43124:SF3">
    <property type="entry name" value="CHLORAMPHENICOL EFFLUX PUMP RV0191"/>
    <property type="match status" value="1"/>
</dbReference>
<reference evidence="11 13" key="2">
    <citation type="submission" date="2019-09" db="EMBL/GenBank/DDBJ databases">
        <title>Biological control of the noxious weed angled onion (Allium triquetrum) thwarted by endophytic bacteria in Victoria, Australia.</title>
        <authorList>
            <person name="Tehranchian P."/>
            <person name="Adair R.J."/>
            <person name="Van T.H."/>
            <person name="Morrison P.D."/>
            <person name="Williams H."/>
            <person name="Lawrie A.C."/>
        </authorList>
    </citation>
    <scope>NUCLEOTIDE SEQUENCE [LARGE SCALE GENOMIC DNA]</scope>
    <source>
        <strain evidence="11 13">RPTAtOch1</strain>
    </source>
</reference>
<feature type="transmembrane region" description="Helical" evidence="8">
    <location>
        <begin position="5"/>
        <end position="23"/>
    </location>
</feature>
<evidence type="ECO:0000256" key="8">
    <source>
        <dbReference type="RuleBase" id="RU365088"/>
    </source>
</evidence>
<dbReference type="KEGG" id="och:CES85_1538"/>
<keyword evidence="7 8" id="KW-0472">Membrane</keyword>
<organism evidence="10 12">
    <name type="scientific">Ochrobactrum quorumnocens</name>
    <dbReference type="NCBI Taxonomy" id="271865"/>
    <lineage>
        <taxon>Bacteria</taxon>
        <taxon>Pseudomonadati</taxon>
        <taxon>Pseudomonadota</taxon>
        <taxon>Alphaproteobacteria</taxon>
        <taxon>Hyphomicrobiales</taxon>
        <taxon>Brucellaceae</taxon>
        <taxon>Brucella/Ochrobactrum group</taxon>
        <taxon>Ochrobactrum</taxon>
    </lineage>
</organism>
<feature type="transmembrane region" description="Helical" evidence="8">
    <location>
        <begin position="342"/>
        <end position="363"/>
    </location>
</feature>
<accession>A0A248UED7</accession>
<keyword evidence="3 8" id="KW-0813">Transport</keyword>
<dbReference type="PANTHER" id="PTHR43124">
    <property type="entry name" value="PURINE EFFLUX PUMP PBUE"/>
    <property type="match status" value="1"/>
</dbReference>
<dbReference type="InterPro" id="IPR036259">
    <property type="entry name" value="MFS_trans_sf"/>
</dbReference>
<dbReference type="GO" id="GO:1990961">
    <property type="term" value="P:xenobiotic detoxification by transmembrane export across the plasma membrane"/>
    <property type="evidence" value="ECO:0007669"/>
    <property type="project" value="InterPro"/>
</dbReference>